<reference evidence="4 5" key="1">
    <citation type="journal article" date="2019" name="Genome Biol. Evol.">
        <title>Insights into the evolution of the New World diploid cottons (Gossypium, subgenus Houzingenia) based on genome sequencing.</title>
        <authorList>
            <person name="Grover C.E."/>
            <person name="Arick M.A. 2nd"/>
            <person name="Thrash A."/>
            <person name="Conover J.L."/>
            <person name="Sanders W.S."/>
            <person name="Peterson D.G."/>
            <person name="Frelichowski J.E."/>
            <person name="Scheffler J.A."/>
            <person name="Scheffler B.E."/>
            <person name="Wendel J.F."/>
        </authorList>
    </citation>
    <scope>NUCLEOTIDE SEQUENCE [LARGE SCALE GENOMIC DNA]</scope>
    <source>
        <strain evidence="4">157</strain>
        <tissue evidence="4">Leaf</tissue>
    </source>
</reference>
<feature type="repeat" description="PPR" evidence="3">
    <location>
        <begin position="5"/>
        <end position="39"/>
    </location>
</feature>
<dbReference type="InterPro" id="IPR050872">
    <property type="entry name" value="PPR_P_subfamily"/>
</dbReference>
<dbReference type="PANTHER" id="PTHR46128">
    <property type="entry name" value="MITOCHONDRIAL GROUP I INTRON SPLICING FACTOR CCM1"/>
    <property type="match status" value="1"/>
</dbReference>
<protein>
    <recommendedName>
        <fullName evidence="6">Pentatricopeptide repeat-containing protein</fullName>
    </recommendedName>
</protein>
<comment type="caution">
    <text evidence="4">The sequence shown here is derived from an EMBL/GenBank/DDBJ whole genome shotgun (WGS) entry which is preliminary data.</text>
</comment>
<evidence type="ECO:0000256" key="2">
    <source>
        <dbReference type="ARBA" id="ARBA00022737"/>
    </source>
</evidence>
<gene>
    <name evidence="4" type="ORF">Golob_028089</name>
</gene>
<accession>A0A7J8NFK1</accession>
<feature type="non-terminal residue" evidence="4">
    <location>
        <position position="1"/>
    </location>
</feature>
<feature type="repeat" description="PPR" evidence="3">
    <location>
        <begin position="40"/>
        <end position="74"/>
    </location>
</feature>
<dbReference type="Gene3D" id="1.25.40.10">
    <property type="entry name" value="Tetratricopeptide repeat domain"/>
    <property type="match status" value="2"/>
</dbReference>
<name>A0A7J8NFK1_9ROSI</name>
<dbReference type="InterPro" id="IPR002885">
    <property type="entry name" value="PPR_rpt"/>
</dbReference>
<dbReference type="Proteomes" id="UP000593572">
    <property type="component" value="Unassembled WGS sequence"/>
</dbReference>
<feature type="repeat" description="PPR" evidence="3">
    <location>
        <begin position="118"/>
        <end position="152"/>
    </location>
</feature>
<proteinExistence type="inferred from homology"/>
<evidence type="ECO:0008006" key="6">
    <source>
        <dbReference type="Google" id="ProtNLM"/>
    </source>
</evidence>
<evidence type="ECO:0000256" key="3">
    <source>
        <dbReference type="PROSITE-ProRule" id="PRU00708"/>
    </source>
</evidence>
<dbReference type="EMBL" id="JABEZX010230774">
    <property type="protein sequence ID" value="MBA0575624.1"/>
    <property type="molecule type" value="Genomic_DNA"/>
</dbReference>
<organism evidence="4 5">
    <name type="scientific">Gossypium lobatum</name>
    <dbReference type="NCBI Taxonomy" id="34289"/>
    <lineage>
        <taxon>Eukaryota</taxon>
        <taxon>Viridiplantae</taxon>
        <taxon>Streptophyta</taxon>
        <taxon>Embryophyta</taxon>
        <taxon>Tracheophyta</taxon>
        <taxon>Spermatophyta</taxon>
        <taxon>Magnoliopsida</taxon>
        <taxon>eudicotyledons</taxon>
        <taxon>Gunneridae</taxon>
        <taxon>Pentapetalae</taxon>
        <taxon>rosids</taxon>
        <taxon>malvids</taxon>
        <taxon>Malvales</taxon>
        <taxon>Malvaceae</taxon>
        <taxon>Malvoideae</taxon>
        <taxon>Gossypium</taxon>
    </lineage>
</organism>
<comment type="similarity">
    <text evidence="1">Belongs to the PPR family. P subfamily.</text>
</comment>
<dbReference type="PROSITE" id="PS51375">
    <property type="entry name" value="PPR"/>
    <property type="match status" value="4"/>
</dbReference>
<keyword evidence="2" id="KW-0677">Repeat</keyword>
<evidence type="ECO:0000256" key="1">
    <source>
        <dbReference type="ARBA" id="ARBA00007626"/>
    </source>
</evidence>
<dbReference type="NCBIfam" id="TIGR00756">
    <property type="entry name" value="PPR"/>
    <property type="match status" value="3"/>
</dbReference>
<dbReference type="InterPro" id="IPR011990">
    <property type="entry name" value="TPR-like_helical_dom_sf"/>
</dbReference>
<feature type="repeat" description="PPR" evidence="3">
    <location>
        <begin position="83"/>
        <end position="117"/>
    </location>
</feature>
<dbReference type="Pfam" id="PF13041">
    <property type="entry name" value="PPR_2"/>
    <property type="match status" value="2"/>
</dbReference>
<keyword evidence="5" id="KW-1185">Reference proteome</keyword>
<evidence type="ECO:0000313" key="5">
    <source>
        <dbReference type="Proteomes" id="UP000593572"/>
    </source>
</evidence>
<dbReference type="AlphaFoldDB" id="A0A7J8NFK1"/>
<dbReference type="PANTHER" id="PTHR46128:SF211">
    <property type="entry name" value="PENTACOTRIPEPTIDE-REPEAT REGION OF PRORP DOMAIN-CONTAINING PROTEIN"/>
    <property type="match status" value="1"/>
</dbReference>
<sequence length="159" mass="18473">RVKPNTATFNTWINAYGKLHRLDYGLSVWGKMMKIGFQPTVYTFSTLMIGFCMERRVDQAIKLFGEINETDLKILEEKGLDPNVITYSTLIDSLCKKRLLKKGLTVFSQMLEKGIKPNVYTYNILLDAFYKRGMICRVEVVIAMMKKERVKFNVVTRQI</sequence>
<evidence type="ECO:0000313" key="4">
    <source>
        <dbReference type="EMBL" id="MBA0575624.1"/>
    </source>
</evidence>